<dbReference type="RefSeq" id="WP_010992772.1">
    <property type="nucleotide sequence ID" value="NC_003228.3"/>
</dbReference>
<sequence>MNYISILFVLFMFLYACTDENIINDASGRIPEAPEGKANIAVKFQSGSFNKPVTKATIHNDGDFDNPWVLSFKLPAGGATTSDAVFVEAVPTKQIAGQMIVQLSVSNEPHVLYFVANADAMIMSKKESFSGKTYDEIAGLLTFGDPVSSGGAGLTPLSNPQGRIPFVNEKIPMTSMIRVDKIEKNMSLEQVVNLSRIVSKLYIDATKANQKNSFILTGFTVVDVPSVGYFDNMLPIDRVTPQEVVDYGTKDDTATRLSGLIISDIVGNTTKSDVSDRPVYVYPFLTGDNRGGEYGIILSGHFGNNIDRYFYVKLGGPKSSAQLNKPNVSYKINVESVENRGYATIEEALVNYQPGTGVVCRVTLLDDFHELVANGQYYLGLSNSEFCFYADGEQNDIIVTTVTTNAYDRGNVAPSSSIELLNARGMELVAGQTINSNSTDIKVNFTNSVSAEGTVRVTIGNLVKDISVTKQNVFLSNYESGNNGVLIGEHIVSAYIQSDTQSGNGNVGLATMVNSLDRRTEIETSLEGGTDLYLFYRRRIGNQDLKICAYNSVGNTRLIELKTSLPQFAGSNIYWDGTKLTFDDTPSEGQRAPHERYQGLYFRYGSLFALGGDASTPEVTFNPTSEVYDIRNIPYAINEIVPPLNQSNREDNLSGLNIDDYSKGIGDICRYMTARGWAPLGKKWKTPSGYELKTLENNHDLLTTIGPYGEDNSKSHQWGQYEVPAGTTLLNIYFPVSGLRDNSNGRLTNLSFGAYYNSSSATATNACVAIVGGRGDFLISPNSGRYWFRTVRCVVDDSPEPVTPIYTLSYDVNKQEGRDIIIPKGTKLLRQHVEQNGSVQLSGTRLEASGRVHVGWSINGKEYALGGLVNNITSDLVAKAIWVKGYWVGNSIWASGNLCSGKFATTQEYISKVWNGGDYYNWNCKDPLDIDKEEIYTGWNPLNDPCPIGWKTPSKADFDNLVSAGYVYGLKNGVAGYWFGTVTLPTAEKQDDYLFMPSKGGYRDLNSTGLAQVESYTTYWSTIKEDAGGTNPYLLELKTDNSGIRVRTTHSTRYGVHVRCIKDID</sequence>
<dbReference type="GeneID" id="60366716"/>
<accession>A0A380Z060</accession>
<proteinExistence type="predicted"/>
<dbReference type="AlphaFoldDB" id="A0A380Z060"/>
<dbReference type="Proteomes" id="UP000006731">
    <property type="component" value="Chromosome"/>
</dbReference>
<dbReference type="EMBL" id="CR626927">
    <property type="protein sequence ID" value="CAH07676.1"/>
    <property type="molecule type" value="Genomic_DNA"/>
</dbReference>
<reference evidence="1 2" key="1">
    <citation type="journal article" date="2005" name="Science">
        <title>Extensive DNA inversions in the B. fragilis genome control variable gene expression.</title>
        <authorList>
            <person name="Cerdeno-Tarraga A.M."/>
            <person name="Patrick S."/>
            <person name="Crosmann L."/>
            <person name="Blakely G."/>
            <person name="Abratt V."/>
            <person name="Lennard N."/>
            <person name="Duerden B."/>
            <person name="Poxton I."/>
            <person name="Harris B."/>
            <person name="Quail M.A."/>
            <person name="Barron A."/>
            <person name="Clarck L."/>
            <person name="Corton C."/>
            <person name="Doggett J."/>
            <person name="Holden M.T.G."/>
            <person name="Larke N."/>
            <person name="Line A."/>
            <person name="Lord A."/>
            <person name="Norbertczak H."/>
            <person name="Ormond D."/>
            <person name="Price C."/>
            <person name="Rabbinowitsch E."/>
            <person name="Woodward J."/>
            <person name="Barrel B.G."/>
            <person name="Parkhill J."/>
        </authorList>
    </citation>
    <scope>NUCLEOTIDE SEQUENCE [LARGE SCALE GENOMIC DNA]</scope>
    <source>
        <strain evidence="2">ATCC 25285 / DSM 2151 / CCUG 4856 / JCM 11019 / LMG 10263 / NCTC 9343 / Onslow / VPI 2553 / EN-2</strain>
    </source>
</reference>
<gene>
    <name evidence="1" type="ORF">BF9343_1895</name>
</gene>
<protein>
    <submittedName>
        <fullName evidence="1">Uncharacterized protein</fullName>
    </submittedName>
</protein>
<accession>Q5LDX9</accession>
<evidence type="ECO:0000313" key="1">
    <source>
        <dbReference type="EMBL" id="CAH07676.1"/>
    </source>
</evidence>
<evidence type="ECO:0000313" key="2">
    <source>
        <dbReference type="Proteomes" id="UP000006731"/>
    </source>
</evidence>
<keyword evidence="2" id="KW-1185">Reference proteome</keyword>
<organism evidence="1 2">
    <name type="scientific">Bacteroides fragilis (strain ATCC 25285 / DSM 2151 / CCUG 4856 / JCM 11019 / LMG 10263 / NCTC 9343 / Onslow / VPI 2553 / EN-2)</name>
    <dbReference type="NCBI Taxonomy" id="272559"/>
    <lineage>
        <taxon>Bacteria</taxon>
        <taxon>Pseudomonadati</taxon>
        <taxon>Bacteroidota</taxon>
        <taxon>Bacteroidia</taxon>
        <taxon>Bacteroidales</taxon>
        <taxon>Bacteroidaceae</taxon>
        <taxon>Bacteroides</taxon>
    </lineage>
</organism>
<dbReference type="HOGENOM" id="CLU_288493_0_0_10"/>
<name>A0A380Z060_BACFN</name>
<dbReference type="KEGG" id="bfs:BF9343_1895"/>